<evidence type="ECO:0000313" key="2">
    <source>
        <dbReference type="EMBL" id="ARI78166.1"/>
    </source>
</evidence>
<protein>
    <submittedName>
        <fullName evidence="2">Uncharacterized protein</fullName>
    </submittedName>
</protein>
<organism evidence="2 3">
    <name type="scientific">Halobacillus mangrovi</name>
    <dbReference type="NCBI Taxonomy" id="402384"/>
    <lineage>
        <taxon>Bacteria</taxon>
        <taxon>Bacillati</taxon>
        <taxon>Bacillota</taxon>
        <taxon>Bacilli</taxon>
        <taxon>Bacillales</taxon>
        <taxon>Bacillaceae</taxon>
        <taxon>Halobacillus</taxon>
    </lineage>
</organism>
<proteinExistence type="predicted"/>
<accession>A0A1W5ZXU2</accession>
<keyword evidence="1" id="KW-0812">Transmembrane</keyword>
<dbReference type="AlphaFoldDB" id="A0A1W5ZXU2"/>
<dbReference type="Proteomes" id="UP000192527">
    <property type="component" value="Chromosome"/>
</dbReference>
<gene>
    <name evidence="2" type="ORF">HM131_15485</name>
</gene>
<keyword evidence="3" id="KW-1185">Reference proteome</keyword>
<sequence>MRWTRLAIIGFVAVLAAVFFFYLDNRTFNRLTEDHQYPMLVEPKSHPVSLTESSTKIPESGIHMTKLYTMQNNKNLFLGIWYRDSNNVMNAEGDEWKRTDGEVQLLVKAVDENGTTFNGETKKAVRGTFSTFQYIHFNTFNLSEESKKLDLYFYPVTTDGEKEQPADHPWFEVSVPVSSFE</sequence>
<keyword evidence="1" id="KW-1133">Transmembrane helix</keyword>
<evidence type="ECO:0000313" key="3">
    <source>
        <dbReference type="Proteomes" id="UP000192527"/>
    </source>
</evidence>
<dbReference type="OrthoDB" id="2967886at2"/>
<dbReference type="KEGG" id="hmn:HM131_15485"/>
<evidence type="ECO:0000256" key="1">
    <source>
        <dbReference type="SAM" id="Phobius"/>
    </source>
</evidence>
<dbReference type="EMBL" id="CP020772">
    <property type="protein sequence ID" value="ARI78166.1"/>
    <property type="molecule type" value="Genomic_DNA"/>
</dbReference>
<feature type="transmembrane region" description="Helical" evidence="1">
    <location>
        <begin position="6"/>
        <end position="23"/>
    </location>
</feature>
<reference evidence="2 3" key="1">
    <citation type="submission" date="2017-04" db="EMBL/GenBank/DDBJ databases">
        <title>The whole genome sequencing and assembly of Halobacillus mangrovi strain.</title>
        <authorList>
            <person name="Lee S.-J."/>
            <person name="Park M.-K."/>
            <person name="Kim J.-Y."/>
            <person name="Lee Y.-J."/>
            <person name="Yi H."/>
            <person name="Bahn Y.-S."/>
            <person name="Kim J.F."/>
            <person name="Lee D.-W."/>
        </authorList>
    </citation>
    <scope>NUCLEOTIDE SEQUENCE [LARGE SCALE GENOMIC DNA]</scope>
    <source>
        <strain evidence="2 3">KTB 131</strain>
    </source>
</reference>
<dbReference type="STRING" id="402384.HM131_15485"/>
<dbReference type="RefSeq" id="WP_085030625.1">
    <property type="nucleotide sequence ID" value="NZ_CP020772.1"/>
</dbReference>
<keyword evidence="1" id="KW-0472">Membrane</keyword>
<name>A0A1W5ZXU2_9BACI</name>